<dbReference type="Proteomes" id="UP000432015">
    <property type="component" value="Unassembled WGS sequence"/>
</dbReference>
<evidence type="ECO:0000313" key="3">
    <source>
        <dbReference type="Proteomes" id="UP000432015"/>
    </source>
</evidence>
<dbReference type="Pfam" id="PF00494">
    <property type="entry name" value="SQS_PSY"/>
    <property type="match status" value="1"/>
</dbReference>
<organism evidence="2 3">
    <name type="scientific">Actinomadura litoris</name>
    <dbReference type="NCBI Taxonomy" id="2678616"/>
    <lineage>
        <taxon>Bacteria</taxon>
        <taxon>Bacillati</taxon>
        <taxon>Actinomycetota</taxon>
        <taxon>Actinomycetes</taxon>
        <taxon>Streptosporangiales</taxon>
        <taxon>Thermomonosporaceae</taxon>
        <taxon>Actinomadura</taxon>
    </lineage>
</organism>
<gene>
    <name evidence="2" type="ORF">GNZ18_31730</name>
</gene>
<evidence type="ECO:0000256" key="1">
    <source>
        <dbReference type="SAM" id="MobiDB-lite"/>
    </source>
</evidence>
<dbReference type="GO" id="GO:0016765">
    <property type="term" value="F:transferase activity, transferring alkyl or aryl (other than methyl) groups"/>
    <property type="evidence" value="ECO:0007669"/>
    <property type="project" value="UniProtKB-ARBA"/>
</dbReference>
<feature type="region of interest" description="Disordered" evidence="1">
    <location>
        <begin position="314"/>
        <end position="344"/>
    </location>
</feature>
<dbReference type="RefSeq" id="WP_156220319.1">
    <property type="nucleotide sequence ID" value="NZ_WOFH01000013.1"/>
</dbReference>
<evidence type="ECO:0000313" key="2">
    <source>
        <dbReference type="EMBL" id="MUN41139.1"/>
    </source>
</evidence>
<feature type="compositionally biased region" description="Pro residues" evidence="1">
    <location>
        <begin position="318"/>
        <end position="331"/>
    </location>
</feature>
<comment type="caution">
    <text evidence="2">The sequence shown here is derived from an EMBL/GenBank/DDBJ whole genome shotgun (WGS) entry which is preliminary data.</text>
</comment>
<name>A0A7K1L9P3_9ACTN</name>
<dbReference type="SUPFAM" id="SSF48576">
    <property type="entry name" value="Terpenoid synthases"/>
    <property type="match status" value="1"/>
</dbReference>
<accession>A0A7K1L9P3</accession>
<reference evidence="2 3" key="1">
    <citation type="submission" date="2019-11" db="EMBL/GenBank/DDBJ databases">
        <authorList>
            <person name="Cao P."/>
        </authorList>
    </citation>
    <scope>NUCLEOTIDE SEQUENCE [LARGE SCALE GENOMIC DNA]</scope>
    <source>
        <strain evidence="2 3">NEAU-AAG5</strain>
    </source>
</reference>
<keyword evidence="3" id="KW-1185">Reference proteome</keyword>
<dbReference type="AlphaFoldDB" id="A0A7K1L9P3"/>
<dbReference type="PANTHER" id="PTHR31480">
    <property type="entry name" value="BIFUNCTIONAL LYCOPENE CYCLASE/PHYTOENE SYNTHASE"/>
    <property type="match status" value="1"/>
</dbReference>
<dbReference type="InterPro" id="IPR008949">
    <property type="entry name" value="Isoprenoid_synthase_dom_sf"/>
</dbReference>
<protein>
    <submittedName>
        <fullName evidence="2">Phytoene synthase</fullName>
    </submittedName>
</protein>
<dbReference type="InterPro" id="IPR002060">
    <property type="entry name" value="Squ/phyt_synthse"/>
</dbReference>
<proteinExistence type="predicted"/>
<sequence>MKSELDAAGLHDPRLRAAYAGCARFLRSRNSAAYPAARALLPPGHRPYWDAILAFTTYVDDVLDDPDVAVAERTVRYERYIAQFHLLRTGEDPWPGEDGRPAHLARAFAHFSAAWRIPDDSVRLFLDTISTDLHVTQYETFAELAGYVHGVCAQGSQWGGLLFHPRDEEAAAAAAEAMSFGLQLTDYLRDLREDLHDGRLYIPVEDLDRFGLTREGLERTVRTGRTTPALRDLVEFQVRRAREYLDRAAGWWRLVHPSMRELPRQYVALARASTEQIVRDGYDVLRPSRHRRAAAAFHAAVVLKAAGVRGRATRLLHPAPPPVRAPEPGAPARPRKASERSGEF</sequence>
<dbReference type="EMBL" id="WOFH01000013">
    <property type="protein sequence ID" value="MUN41139.1"/>
    <property type="molecule type" value="Genomic_DNA"/>
</dbReference>
<dbReference type="Gene3D" id="1.10.600.10">
    <property type="entry name" value="Farnesyl Diphosphate Synthase"/>
    <property type="match status" value="1"/>
</dbReference>